<dbReference type="InterPro" id="IPR009057">
    <property type="entry name" value="Homeodomain-like_sf"/>
</dbReference>
<dbReference type="PROSITE" id="PS50045">
    <property type="entry name" value="SIGMA54_INTERACT_4"/>
    <property type="match status" value="1"/>
</dbReference>
<evidence type="ECO:0000259" key="10">
    <source>
        <dbReference type="PROSITE" id="PS50110"/>
    </source>
</evidence>
<dbReference type="AlphaFoldDB" id="A0A1H7VDH6"/>
<dbReference type="InterPro" id="IPR002197">
    <property type="entry name" value="HTH_Fis"/>
</dbReference>
<name>A0A1H7VDH6_9BACT</name>
<accession>A0A1H7VDH6</accession>
<dbReference type="FunFam" id="3.40.50.2300:FF:000018">
    <property type="entry name" value="DNA-binding transcriptional regulator NtrC"/>
    <property type="match status" value="1"/>
</dbReference>
<dbReference type="InterPro" id="IPR058031">
    <property type="entry name" value="AAA_lid_NorR"/>
</dbReference>
<evidence type="ECO:0000256" key="8">
    <source>
        <dbReference type="PROSITE-ProRule" id="PRU00169"/>
    </source>
</evidence>
<feature type="domain" description="Response regulatory" evidence="10">
    <location>
        <begin position="5"/>
        <end position="119"/>
    </location>
</feature>
<evidence type="ECO:0000256" key="5">
    <source>
        <dbReference type="ARBA" id="ARBA00023015"/>
    </source>
</evidence>
<keyword evidence="3" id="KW-0067">ATP-binding</keyword>
<dbReference type="InterPro" id="IPR001789">
    <property type="entry name" value="Sig_transdc_resp-reg_receiver"/>
</dbReference>
<dbReference type="InterPro" id="IPR025944">
    <property type="entry name" value="Sigma_54_int_dom_CS"/>
</dbReference>
<dbReference type="SMART" id="SM00382">
    <property type="entry name" value="AAA"/>
    <property type="match status" value="1"/>
</dbReference>
<dbReference type="SUPFAM" id="SSF46689">
    <property type="entry name" value="Homeodomain-like"/>
    <property type="match status" value="1"/>
</dbReference>
<dbReference type="SMART" id="SM00448">
    <property type="entry name" value="REC"/>
    <property type="match status" value="1"/>
</dbReference>
<dbReference type="FunFam" id="3.40.50.300:FF:000006">
    <property type="entry name" value="DNA-binding transcriptional regulator NtrC"/>
    <property type="match status" value="1"/>
</dbReference>
<keyword evidence="2" id="KW-0547">Nucleotide-binding</keyword>
<evidence type="ECO:0000259" key="9">
    <source>
        <dbReference type="PROSITE" id="PS50045"/>
    </source>
</evidence>
<evidence type="ECO:0000256" key="4">
    <source>
        <dbReference type="ARBA" id="ARBA00023012"/>
    </source>
</evidence>
<dbReference type="PROSITE" id="PS00688">
    <property type="entry name" value="SIGMA54_INTERACT_3"/>
    <property type="match status" value="1"/>
</dbReference>
<dbReference type="GO" id="GO:0043565">
    <property type="term" value="F:sequence-specific DNA binding"/>
    <property type="evidence" value="ECO:0007669"/>
    <property type="project" value="InterPro"/>
</dbReference>
<evidence type="ECO:0000313" key="12">
    <source>
        <dbReference type="Proteomes" id="UP000198744"/>
    </source>
</evidence>
<evidence type="ECO:0000256" key="1">
    <source>
        <dbReference type="ARBA" id="ARBA00022553"/>
    </source>
</evidence>
<keyword evidence="6" id="KW-0238">DNA-binding</keyword>
<dbReference type="PANTHER" id="PTHR32071">
    <property type="entry name" value="TRANSCRIPTIONAL REGULATORY PROTEIN"/>
    <property type="match status" value="1"/>
</dbReference>
<dbReference type="Gene3D" id="3.40.50.300">
    <property type="entry name" value="P-loop containing nucleotide triphosphate hydrolases"/>
    <property type="match status" value="1"/>
</dbReference>
<dbReference type="Gene3D" id="3.40.50.2300">
    <property type="match status" value="1"/>
</dbReference>
<dbReference type="Pfam" id="PF02954">
    <property type="entry name" value="HTH_8"/>
    <property type="match status" value="1"/>
</dbReference>
<dbReference type="Pfam" id="PF25601">
    <property type="entry name" value="AAA_lid_14"/>
    <property type="match status" value="1"/>
</dbReference>
<reference evidence="11 12" key="1">
    <citation type="submission" date="2016-10" db="EMBL/GenBank/DDBJ databases">
        <authorList>
            <person name="de Groot N.N."/>
        </authorList>
    </citation>
    <scope>NUCLEOTIDE SEQUENCE [LARGE SCALE GENOMIC DNA]</scope>
    <source>
        <strain evidence="11 12">DSM 8423</strain>
    </source>
</reference>
<evidence type="ECO:0000256" key="3">
    <source>
        <dbReference type="ARBA" id="ARBA00022840"/>
    </source>
</evidence>
<evidence type="ECO:0000256" key="2">
    <source>
        <dbReference type="ARBA" id="ARBA00022741"/>
    </source>
</evidence>
<dbReference type="PROSITE" id="PS50110">
    <property type="entry name" value="RESPONSE_REGULATORY"/>
    <property type="match status" value="1"/>
</dbReference>
<dbReference type="RefSeq" id="WP_093882309.1">
    <property type="nucleotide sequence ID" value="NZ_FOBS01000003.1"/>
</dbReference>
<dbReference type="InterPro" id="IPR025943">
    <property type="entry name" value="Sigma_54_int_dom_ATP-bd_2"/>
</dbReference>
<dbReference type="PRINTS" id="PR01590">
    <property type="entry name" value="HTHFIS"/>
</dbReference>
<dbReference type="Pfam" id="PF00158">
    <property type="entry name" value="Sigma54_activat"/>
    <property type="match status" value="1"/>
</dbReference>
<dbReference type="STRING" id="43775.SAMN04489760_103174"/>
<dbReference type="Gene3D" id="1.10.8.60">
    <property type="match status" value="1"/>
</dbReference>
<dbReference type="InterPro" id="IPR003593">
    <property type="entry name" value="AAA+_ATPase"/>
</dbReference>
<dbReference type="SUPFAM" id="SSF52540">
    <property type="entry name" value="P-loop containing nucleoside triphosphate hydrolases"/>
    <property type="match status" value="1"/>
</dbReference>
<proteinExistence type="predicted"/>
<dbReference type="PANTHER" id="PTHR32071:SF21">
    <property type="entry name" value="TRANSCRIPTIONAL REGULATORY PROTEIN FLGR"/>
    <property type="match status" value="1"/>
</dbReference>
<evidence type="ECO:0000313" key="11">
    <source>
        <dbReference type="EMBL" id="SEM06965.1"/>
    </source>
</evidence>
<dbReference type="GO" id="GO:0005524">
    <property type="term" value="F:ATP binding"/>
    <property type="evidence" value="ECO:0007669"/>
    <property type="project" value="UniProtKB-KW"/>
</dbReference>
<keyword evidence="4" id="KW-0902">Two-component regulatory system</keyword>
<dbReference type="GO" id="GO:0006355">
    <property type="term" value="P:regulation of DNA-templated transcription"/>
    <property type="evidence" value="ECO:0007669"/>
    <property type="project" value="InterPro"/>
</dbReference>
<sequence>MKETRILVVDDDTSMRMALCETLESCGYIVETAANGFEALTKFKGGAFEAVITDMRMPGMGGMEVLKNIKKISPESPVILITAYGTVNTAVEAMKEGASDFIMKPFSLEDIEFVVKNVLATQGEKEEKESRPERKPSIAGREIITRDEKMLGIFEFLKAVAKSRSSVLIQGESGTGKELFARFLYRHSDRKHMPFVAINCAAIPENLLESEMFGYEKGAFTGAMQRKIGKFELANGGTLLLDEITEMSPHLQAKLLRVIQEKEIDRVGGKMPLAVDVRIIATTNADIRQAIEDKTFREDLYYRLNVIPLKIPPLRERKGDIELLSRHFLEKYADLNDKPLPSLADVTLKRLQAYDWPGNVRELENVVERAVLICPGDTVLPEHLYLEENPSEDLSAEKMSCSPQEVLSGIPELNLSGDRTIWQMEKELIFSTLDKVKGNKTKAAEILGISVRTMRNKLQEYSSKVSG</sequence>
<dbReference type="Pfam" id="PF00072">
    <property type="entry name" value="Response_reg"/>
    <property type="match status" value="1"/>
</dbReference>
<keyword evidence="12" id="KW-1185">Reference proteome</keyword>
<feature type="modified residue" description="4-aspartylphosphate" evidence="8">
    <location>
        <position position="54"/>
    </location>
</feature>
<gene>
    <name evidence="11" type="ORF">SAMN04489760_103174</name>
</gene>
<keyword evidence="1 8" id="KW-0597">Phosphoprotein</keyword>
<dbReference type="OrthoDB" id="9763792at2"/>
<dbReference type="SUPFAM" id="SSF52172">
    <property type="entry name" value="CheY-like"/>
    <property type="match status" value="1"/>
</dbReference>
<dbReference type="PROSITE" id="PS00676">
    <property type="entry name" value="SIGMA54_INTERACT_2"/>
    <property type="match status" value="1"/>
</dbReference>
<dbReference type="GO" id="GO:0000160">
    <property type="term" value="P:phosphorelay signal transduction system"/>
    <property type="evidence" value="ECO:0007669"/>
    <property type="project" value="UniProtKB-KW"/>
</dbReference>
<dbReference type="InterPro" id="IPR002078">
    <property type="entry name" value="Sigma_54_int"/>
</dbReference>
<evidence type="ECO:0000256" key="6">
    <source>
        <dbReference type="ARBA" id="ARBA00023125"/>
    </source>
</evidence>
<organism evidence="11 12">
    <name type="scientific">Syntrophus gentianae</name>
    <dbReference type="NCBI Taxonomy" id="43775"/>
    <lineage>
        <taxon>Bacteria</taxon>
        <taxon>Pseudomonadati</taxon>
        <taxon>Thermodesulfobacteriota</taxon>
        <taxon>Syntrophia</taxon>
        <taxon>Syntrophales</taxon>
        <taxon>Syntrophaceae</taxon>
        <taxon>Syntrophus</taxon>
    </lineage>
</organism>
<dbReference type="InterPro" id="IPR011006">
    <property type="entry name" value="CheY-like_superfamily"/>
</dbReference>
<dbReference type="Proteomes" id="UP000198744">
    <property type="component" value="Unassembled WGS sequence"/>
</dbReference>
<dbReference type="PROSITE" id="PS00675">
    <property type="entry name" value="SIGMA54_INTERACT_1"/>
    <property type="match status" value="1"/>
</dbReference>
<protein>
    <submittedName>
        <fullName evidence="11">Two-component system, response regulator FlrC</fullName>
    </submittedName>
</protein>
<dbReference type="CDD" id="cd00009">
    <property type="entry name" value="AAA"/>
    <property type="match status" value="1"/>
</dbReference>
<keyword evidence="7" id="KW-0804">Transcription</keyword>
<keyword evidence="5" id="KW-0805">Transcription regulation</keyword>
<dbReference type="InterPro" id="IPR025662">
    <property type="entry name" value="Sigma_54_int_dom_ATP-bd_1"/>
</dbReference>
<dbReference type="Gene3D" id="1.10.10.60">
    <property type="entry name" value="Homeodomain-like"/>
    <property type="match status" value="1"/>
</dbReference>
<evidence type="ECO:0000256" key="7">
    <source>
        <dbReference type="ARBA" id="ARBA00023163"/>
    </source>
</evidence>
<dbReference type="EMBL" id="FOBS01000003">
    <property type="protein sequence ID" value="SEM06965.1"/>
    <property type="molecule type" value="Genomic_DNA"/>
</dbReference>
<dbReference type="InterPro" id="IPR027417">
    <property type="entry name" value="P-loop_NTPase"/>
</dbReference>
<feature type="domain" description="Sigma-54 factor interaction" evidence="9">
    <location>
        <begin position="143"/>
        <end position="372"/>
    </location>
</feature>